<accession>V4B420</accession>
<dbReference type="GO" id="GO:0005741">
    <property type="term" value="C:mitochondrial outer membrane"/>
    <property type="evidence" value="ECO:0007669"/>
    <property type="project" value="UniProtKB-SubCell"/>
</dbReference>
<dbReference type="GO" id="GO:0030150">
    <property type="term" value="P:protein import into mitochondrial matrix"/>
    <property type="evidence" value="ECO:0007669"/>
    <property type="project" value="TreeGrafter"/>
</dbReference>
<proteinExistence type="inferred from homology"/>
<dbReference type="GO" id="GO:0030943">
    <property type="term" value="F:mitochondrion targeting sequence binding"/>
    <property type="evidence" value="ECO:0007669"/>
    <property type="project" value="TreeGrafter"/>
</dbReference>
<sequence length="602" mass="68212">MPLWNIDQSDINLGLSLAAGIGIGVAGTYLIQKLVRNVQGDDQKDKKPVNVVKPTADIWKHVDIYSGAEMPMDTARELPPIKLEDTGPPPSTIMAECFKQAGDKLRKQKNYLEAIAAYTDGADCCPAEERFLKAKIYRSRASAYQEMGDRENIIKDCTLSLAQYNGDQDVYSRRAAAYMHFGKLQEALGDYATIAYIVRFPEISLQGRIQEITEELARVRTAELWGLHTHPPPPKYVVDEFLERFHNHPLKVVDGTPASRNFFSLKQAGPSAEVDYKDRALVQAQREFLAGNILAALHLEEKQITDSTNPEKYMLLKATALFLFGSSNDAIGLLLQIEIKPNMDPLLSATILIQTASLLYWVLIPAQAQVCFDRAVALVPDNTDVFFHRGEEYFKLGDYLKAIENYNQALRFKTDSIPAMTALALALFRQANESDAHFKFKHEGDVLFQEMLERHPNHYLVHFTYAKVLTNRRNYQEAEEHYDIAHRLAPHIGQILTHKAEMYLMVDRKIKALESLEKALQIDPSCVKAYEKIGYMQTERNLVSKAMKMFETGIKYAMDSRDFFDLYAMYFTAKSKVCVAVNLGIPISIDDSDAKRLSPIYK</sequence>
<evidence type="ECO:0000256" key="4">
    <source>
        <dbReference type="ARBA" id="ARBA00022787"/>
    </source>
</evidence>
<evidence type="ECO:0000256" key="6">
    <source>
        <dbReference type="ARBA" id="ARBA00022989"/>
    </source>
</evidence>
<keyword evidence="3" id="KW-0677">Repeat</keyword>
<dbReference type="PROSITE" id="PS50005">
    <property type="entry name" value="TPR"/>
    <property type="match status" value="2"/>
</dbReference>
<dbReference type="RefSeq" id="XP_009066119.1">
    <property type="nucleotide sequence ID" value="XM_009067871.1"/>
</dbReference>
<dbReference type="STRING" id="225164.V4B420"/>
<keyword evidence="13" id="KW-1185">Reference proteome</keyword>
<dbReference type="AlphaFoldDB" id="V4B420"/>
<evidence type="ECO:0000256" key="10">
    <source>
        <dbReference type="PROSITE-ProRule" id="PRU00339"/>
    </source>
</evidence>
<evidence type="ECO:0000313" key="12">
    <source>
        <dbReference type="EMBL" id="ESO83169.1"/>
    </source>
</evidence>
<dbReference type="Proteomes" id="UP000030746">
    <property type="component" value="Unassembled WGS sequence"/>
</dbReference>
<evidence type="ECO:0008006" key="14">
    <source>
        <dbReference type="Google" id="ProtNLM"/>
    </source>
</evidence>
<evidence type="ECO:0000256" key="5">
    <source>
        <dbReference type="ARBA" id="ARBA00022803"/>
    </source>
</evidence>
<feature type="repeat" description="TPR" evidence="10">
    <location>
        <begin position="493"/>
        <end position="526"/>
    </location>
</feature>
<dbReference type="Gene3D" id="1.25.40.10">
    <property type="entry name" value="Tetratricopeptide repeat domain"/>
    <property type="match status" value="2"/>
</dbReference>
<name>V4B420_LOTGI</name>
<feature type="transmembrane region" description="Helical" evidence="11">
    <location>
        <begin position="12"/>
        <end position="31"/>
    </location>
</feature>
<dbReference type="GO" id="GO:0045039">
    <property type="term" value="P:protein insertion into mitochondrial inner membrane"/>
    <property type="evidence" value="ECO:0007669"/>
    <property type="project" value="TreeGrafter"/>
</dbReference>
<dbReference type="InterPro" id="IPR019734">
    <property type="entry name" value="TPR_rpt"/>
</dbReference>
<dbReference type="PANTHER" id="PTHR46208:SF1">
    <property type="entry name" value="MITOCHONDRIAL IMPORT RECEPTOR SUBUNIT TOM70"/>
    <property type="match status" value="1"/>
</dbReference>
<dbReference type="Pfam" id="PF13414">
    <property type="entry name" value="TPR_11"/>
    <property type="match status" value="1"/>
</dbReference>
<evidence type="ECO:0000256" key="3">
    <source>
        <dbReference type="ARBA" id="ARBA00022737"/>
    </source>
</evidence>
<keyword evidence="2 11" id="KW-0812">Transmembrane</keyword>
<dbReference type="GO" id="GO:0008320">
    <property type="term" value="F:protein transmembrane transporter activity"/>
    <property type="evidence" value="ECO:0007669"/>
    <property type="project" value="TreeGrafter"/>
</dbReference>
<evidence type="ECO:0000313" key="13">
    <source>
        <dbReference type="Proteomes" id="UP000030746"/>
    </source>
</evidence>
<keyword evidence="5 10" id="KW-0802">TPR repeat</keyword>
<protein>
    <recommendedName>
        <fullName evidence="14">Mitochondrial import receptor subunit TOM70</fullName>
    </recommendedName>
</protein>
<evidence type="ECO:0000256" key="8">
    <source>
        <dbReference type="ARBA" id="ARBA00023136"/>
    </source>
</evidence>
<comment type="similarity">
    <text evidence="9">Belongs to the Tom70 family.</text>
</comment>
<organism evidence="12 13">
    <name type="scientific">Lottia gigantea</name>
    <name type="common">Giant owl limpet</name>
    <dbReference type="NCBI Taxonomy" id="225164"/>
    <lineage>
        <taxon>Eukaryota</taxon>
        <taxon>Metazoa</taxon>
        <taxon>Spiralia</taxon>
        <taxon>Lophotrochozoa</taxon>
        <taxon>Mollusca</taxon>
        <taxon>Gastropoda</taxon>
        <taxon>Patellogastropoda</taxon>
        <taxon>Lottioidea</taxon>
        <taxon>Lottiidae</taxon>
        <taxon>Lottia</taxon>
    </lineage>
</organism>
<dbReference type="OrthoDB" id="10043504at2759"/>
<keyword evidence="4" id="KW-1000">Mitochondrion outer membrane</keyword>
<keyword evidence="7" id="KW-0496">Mitochondrion</keyword>
<dbReference type="EMBL" id="KB203771">
    <property type="protein sequence ID" value="ESO83169.1"/>
    <property type="molecule type" value="Genomic_DNA"/>
</dbReference>
<gene>
    <name evidence="12" type="ORF">LOTGIDRAFT_236769</name>
</gene>
<feature type="repeat" description="TPR" evidence="10">
    <location>
        <begin position="383"/>
        <end position="416"/>
    </location>
</feature>
<dbReference type="SMART" id="SM00028">
    <property type="entry name" value="TPR"/>
    <property type="match status" value="8"/>
</dbReference>
<dbReference type="PROSITE" id="PS50293">
    <property type="entry name" value="TPR_REGION"/>
    <property type="match status" value="1"/>
</dbReference>
<evidence type="ECO:0000256" key="1">
    <source>
        <dbReference type="ARBA" id="ARBA00004572"/>
    </source>
</evidence>
<evidence type="ECO:0000256" key="9">
    <source>
        <dbReference type="ARBA" id="ARBA00038030"/>
    </source>
</evidence>
<evidence type="ECO:0000256" key="7">
    <source>
        <dbReference type="ARBA" id="ARBA00023128"/>
    </source>
</evidence>
<evidence type="ECO:0000256" key="2">
    <source>
        <dbReference type="ARBA" id="ARBA00022692"/>
    </source>
</evidence>
<dbReference type="KEGG" id="lgi:LOTGIDRAFT_236769"/>
<comment type="subcellular location">
    <subcellularLocation>
        <location evidence="1">Mitochondrion outer membrane</location>
        <topology evidence="1">Single-pass membrane protein</topology>
    </subcellularLocation>
</comment>
<dbReference type="CTD" id="20250243"/>
<keyword evidence="6 11" id="KW-1133">Transmembrane helix</keyword>
<dbReference type="InterPro" id="IPR011990">
    <property type="entry name" value="TPR-like_helical_dom_sf"/>
</dbReference>
<dbReference type="HOGENOM" id="CLU_017516_2_0_1"/>
<keyword evidence="8 11" id="KW-0472">Membrane</keyword>
<evidence type="ECO:0000256" key="11">
    <source>
        <dbReference type="SAM" id="Phobius"/>
    </source>
</evidence>
<dbReference type="SUPFAM" id="SSF48452">
    <property type="entry name" value="TPR-like"/>
    <property type="match status" value="2"/>
</dbReference>
<dbReference type="PANTHER" id="PTHR46208">
    <property type="entry name" value="MITOCHONDRIAL IMPORT RECEPTOR SUBUNIT TOM70"/>
    <property type="match status" value="1"/>
</dbReference>
<dbReference type="GeneID" id="20250243"/>
<reference evidence="12 13" key="1">
    <citation type="journal article" date="2013" name="Nature">
        <title>Insights into bilaterian evolution from three spiralian genomes.</title>
        <authorList>
            <person name="Simakov O."/>
            <person name="Marletaz F."/>
            <person name="Cho S.J."/>
            <person name="Edsinger-Gonzales E."/>
            <person name="Havlak P."/>
            <person name="Hellsten U."/>
            <person name="Kuo D.H."/>
            <person name="Larsson T."/>
            <person name="Lv J."/>
            <person name="Arendt D."/>
            <person name="Savage R."/>
            <person name="Osoegawa K."/>
            <person name="de Jong P."/>
            <person name="Grimwood J."/>
            <person name="Chapman J.A."/>
            <person name="Shapiro H."/>
            <person name="Aerts A."/>
            <person name="Otillar R.P."/>
            <person name="Terry A.Y."/>
            <person name="Boore J.L."/>
            <person name="Grigoriev I.V."/>
            <person name="Lindberg D.R."/>
            <person name="Seaver E.C."/>
            <person name="Weisblat D.A."/>
            <person name="Putnam N.H."/>
            <person name="Rokhsar D.S."/>
        </authorList>
    </citation>
    <scope>NUCLEOTIDE SEQUENCE [LARGE SCALE GENOMIC DNA]</scope>
</reference>